<organism evidence="2 3">
    <name type="scientific">Sphingobium subterraneum</name>
    <dbReference type="NCBI Taxonomy" id="627688"/>
    <lineage>
        <taxon>Bacteria</taxon>
        <taxon>Pseudomonadati</taxon>
        <taxon>Pseudomonadota</taxon>
        <taxon>Alphaproteobacteria</taxon>
        <taxon>Sphingomonadales</taxon>
        <taxon>Sphingomonadaceae</taxon>
        <taxon>Sphingobium</taxon>
    </lineage>
</organism>
<name>A0A841J0J1_9SPHN</name>
<protein>
    <submittedName>
        <fullName evidence="2">Uncharacterized protein</fullName>
    </submittedName>
</protein>
<sequence>MYLPPAPVGSGGEDAIETSSGTRCRQSMNNNGSYLDVGMTGSAASSPAANSARFGYNDSRDREATLYARVTIPLGKRPDRIDCSRVYELELEKLRREVELLRMGGQ</sequence>
<dbReference type="RefSeq" id="WP_221231039.1">
    <property type="nucleotide sequence ID" value="NZ_JACIJP010000004.1"/>
</dbReference>
<gene>
    <name evidence="2" type="ORF">FHS92_002482</name>
</gene>
<keyword evidence="3" id="KW-1185">Reference proteome</keyword>
<evidence type="ECO:0000256" key="1">
    <source>
        <dbReference type="SAM" id="MobiDB-lite"/>
    </source>
</evidence>
<dbReference type="Proteomes" id="UP000552700">
    <property type="component" value="Unassembled WGS sequence"/>
</dbReference>
<accession>A0A841J0J1</accession>
<dbReference type="AlphaFoldDB" id="A0A841J0J1"/>
<proteinExistence type="predicted"/>
<feature type="region of interest" description="Disordered" evidence="1">
    <location>
        <begin position="1"/>
        <end position="31"/>
    </location>
</feature>
<comment type="caution">
    <text evidence="2">The sequence shown here is derived from an EMBL/GenBank/DDBJ whole genome shotgun (WGS) entry which is preliminary data.</text>
</comment>
<dbReference type="EMBL" id="JACIJP010000004">
    <property type="protein sequence ID" value="MBB6124729.1"/>
    <property type="molecule type" value="Genomic_DNA"/>
</dbReference>
<reference evidence="2 3" key="1">
    <citation type="submission" date="2020-08" db="EMBL/GenBank/DDBJ databases">
        <title>Genomic Encyclopedia of Type Strains, Phase IV (KMG-IV): sequencing the most valuable type-strain genomes for metagenomic binning, comparative biology and taxonomic classification.</title>
        <authorList>
            <person name="Goeker M."/>
        </authorList>
    </citation>
    <scope>NUCLEOTIDE SEQUENCE [LARGE SCALE GENOMIC DNA]</scope>
    <source>
        <strain evidence="2 3">DSM 102255</strain>
    </source>
</reference>
<feature type="compositionally biased region" description="Polar residues" evidence="1">
    <location>
        <begin position="17"/>
        <end position="31"/>
    </location>
</feature>
<evidence type="ECO:0000313" key="2">
    <source>
        <dbReference type="EMBL" id="MBB6124729.1"/>
    </source>
</evidence>
<evidence type="ECO:0000313" key="3">
    <source>
        <dbReference type="Proteomes" id="UP000552700"/>
    </source>
</evidence>